<keyword evidence="7 10" id="KW-1133">Transmembrane helix</keyword>
<dbReference type="GO" id="GO:0009742">
    <property type="term" value="P:brassinosteroid mediated signaling pathway"/>
    <property type="evidence" value="ECO:0007669"/>
    <property type="project" value="UniProtKB-KW"/>
</dbReference>
<reference evidence="12" key="1">
    <citation type="submission" date="2020-10" db="EMBL/GenBank/DDBJ databases">
        <authorList>
            <person name="Han B."/>
            <person name="Lu T."/>
            <person name="Zhao Q."/>
            <person name="Huang X."/>
            <person name="Zhao Y."/>
        </authorList>
    </citation>
    <scope>NUCLEOTIDE SEQUENCE</scope>
</reference>
<dbReference type="FunFam" id="3.80.10.10:FF:000111">
    <property type="entry name" value="LRR receptor-like serine/threonine-protein kinase ERECTA"/>
    <property type="match status" value="1"/>
</dbReference>
<evidence type="ECO:0000313" key="13">
    <source>
        <dbReference type="Proteomes" id="UP000604825"/>
    </source>
</evidence>
<dbReference type="GO" id="GO:0005524">
    <property type="term" value="F:ATP binding"/>
    <property type="evidence" value="ECO:0007669"/>
    <property type="project" value="InterPro"/>
</dbReference>
<keyword evidence="5 10" id="KW-0812">Transmembrane</keyword>
<gene>
    <name evidence="12" type="ORF">NCGR_LOCUS56364</name>
</gene>
<comment type="caution">
    <text evidence="12">The sequence shown here is derived from an EMBL/GenBank/DDBJ whole genome shotgun (WGS) entry which is preliminary data.</text>
</comment>
<dbReference type="OrthoDB" id="994806at2759"/>
<dbReference type="Gene3D" id="3.30.200.20">
    <property type="entry name" value="Phosphorylase Kinase, domain 1"/>
    <property type="match status" value="1"/>
</dbReference>
<sequence>MGLKGGFPDGLENCSSMTSLDLSSNSLSGTIPADISKRLQYITNLDLSYNGFSGEIPEALANCTYLNAVNLQHNKLTGILPGQLAALSRLNQFNVADNQLSGQIPSSLSKFPSSNFANQDLCGKPLSNDCTATSSSRTGVIVGSAVGGAVITLIIVAVILFILVRKMPAKKKGKDVEENKWAKTIKGAKGVKVSMFEKSVSKMKLNDLMKATGDFTKENIIGTGRSGTMYRATLPDGSFLAIERLQDTQHSDNQFTSEMSTLGSVRQRNLVPLLGYCIAKNERLLV</sequence>
<dbReference type="InterPro" id="IPR032675">
    <property type="entry name" value="LRR_dom_sf"/>
</dbReference>
<organism evidence="12 13">
    <name type="scientific">Miscanthus lutarioriparius</name>
    <dbReference type="NCBI Taxonomy" id="422564"/>
    <lineage>
        <taxon>Eukaryota</taxon>
        <taxon>Viridiplantae</taxon>
        <taxon>Streptophyta</taxon>
        <taxon>Embryophyta</taxon>
        <taxon>Tracheophyta</taxon>
        <taxon>Spermatophyta</taxon>
        <taxon>Magnoliopsida</taxon>
        <taxon>Liliopsida</taxon>
        <taxon>Poales</taxon>
        <taxon>Poaceae</taxon>
        <taxon>PACMAD clade</taxon>
        <taxon>Panicoideae</taxon>
        <taxon>Andropogonodae</taxon>
        <taxon>Andropogoneae</taxon>
        <taxon>Saccharinae</taxon>
        <taxon>Miscanthus</taxon>
    </lineage>
</organism>
<keyword evidence="6" id="KW-0677">Repeat</keyword>
<evidence type="ECO:0000259" key="11">
    <source>
        <dbReference type="PROSITE" id="PS50011"/>
    </source>
</evidence>
<dbReference type="InterPro" id="IPR011009">
    <property type="entry name" value="Kinase-like_dom_sf"/>
</dbReference>
<evidence type="ECO:0000256" key="2">
    <source>
        <dbReference type="ARBA" id="ARBA00009592"/>
    </source>
</evidence>
<evidence type="ECO:0000256" key="10">
    <source>
        <dbReference type="SAM" id="Phobius"/>
    </source>
</evidence>
<keyword evidence="9" id="KW-0325">Glycoprotein</keyword>
<comment type="subcellular location">
    <subcellularLocation>
        <location evidence="1">Membrane</location>
        <topology evidence="1">Single-pass membrane protein</topology>
    </subcellularLocation>
</comment>
<keyword evidence="4" id="KW-1070">Brassinosteroid signaling pathway</keyword>
<accession>A0A811RU85</accession>
<proteinExistence type="inferred from homology"/>
<feature type="domain" description="Protein kinase" evidence="11">
    <location>
        <begin position="215"/>
        <end position="286"/>
    </location>
</feature>
<evidence type="ECO:0000256" key="6">
    <source>
        <dbReference type="ARBA" id="ARBA00022737"/>
    </source>
</evidence>
<dbReference type="InterPro" id="IPR050994">
    <property type="entry name" value="At_inactive_RLKs"/>
</dbReference>
<evidence type="ECO:0000256" key="3">
    <source>
        <dbReference type="ARBA" id="ARBA00022614"/>
    </source>
</evidence>
<evidence type="ECO:0000256" key="4">
    <source>
        <dbReference type="ARBA" id="ARBA00022626"/>
    </source>
</evidence>
<dbReference type="Pfam" id="PF00560">
    <property type="entry name" value="LRR_1"/>
    <property type="match status" value="1"/>
</dbReference>
<dbReference type="Gene3D" id="3.80.10.10">
    <property type="entry name" value="Ribonuclease Inhibitor"/>
    <property type="match status" value="1"/>
</dbReference>
<dbReference type="GO" id="GO:0004672">
    <property type="term" value="F:protein kinase activity"/>
    <property type="evidence" value="ECO:0007669"/>
    <property type="project" value="InterPro"/>
</dbReference>
<keyword evidence="3" id="KW-0433">Leucine-rich repeat</keyword>
<comment type="similarity">
    <text evidence="2">Belongs to the RLP family.</text>
</comment>
<dbReference type="PANTHER" id="PTHR48010:SF76">
    <property type="entry name" value="INACTIVE RECEPTOR KINASE RLK902-RELATED"/>
    <property type="match status" value="1"/>
</dbReference>
<evidence type="ECO:0000256" key="8">
    <source>
        <dbReference type="ARBA" id="ARBA00023136"/>
    </source>
</evidence>
<dbReference type="GO" id="GO:0016020">
    <property type="term" value="C:membrane"/>
    <property type="evidence" value="ECO:0007669"/>
    <property type="project" value="UniProtKB-SubCell"/>
</dbReference>
<feature type="transmembrane region" description="Helical" evidence="10">
    <location>
        <begin position="140"/>
        <end position="164"/>
    </location>
</feature>
<dbReference type="Pfam" id="PF13855">
    <property type="entry name" value="LRR_8"/>
    <property type="match status" value="1"/>
</dbReference>
<dbReference type="AlphaFoldDB" id="A0A811RU85"/>
<dbReference type="SUPFAM" id="SSF56112">
    <property type="entry name" value="Protein kinase-like (PK-like)"/>
    <property type="match status" value="1"/>
</dbReference>
<evidence type="ECO:0000256" key="9">
    <source>
        <dbReference type="ARBA" id="ARBA00023180"/>
    </source>
</evidence>
<evidence type="ECO:0000256" key="5">
    <source>
        <dbReference type="ARBA" id="ARBA00022692"/>
    </source>
</evidence>
<dbReference type="InterPro" id="IPR000719">
    <property type="entry name" value="Prot_kinase_dom"/>
</dbReference>
<dbReference type="InterPro" id="IPR001611">
    <property type="entry name" value="Leu-rich_rpt"/>
</dbReference>
<evidence type="ECO:0000313" key="12">
    <source>
        <dbReference type="EMBL" id="CAD6273096.1"/>
    </source>
</evidence>
<dbReference type="PROSITE" id="PS50011">
    <property type="entry name" value="PROTEIN_KINASE_DOM"/>
    <property type="match status" value="1"/>
</dbReference>
<keyword evidence="13" id="KW-1185">Reference proteome</keyword>
<evidence type="ECO:0000256" key="1">
    <source>
        <dbReference type="ARBA" id="ARBA00004167"/>
    </source>
</evidence>
<dbReference type="SUPFAM" id="SSF52058">
    <property type="entry name" value="L domain-like"/>
    <property type="match status" value="1"/>
</dbReference>
<keyword evidence="8 10" id="KW-0472">Membrane</keyword>
<protein>
    <recommendedName>
        <fullName evidence="11">Protein kinase domain-containing protein</fullName>
    </recommendedName>
</protein>
<dbReference type="EMBL" id="CAJGYO010000016">
    <property type="protein sequence ID" value="CAD6273096.1"/>
    <property type="molecule type" value="Genomic_DNA"/>
</dbReference>
<evidence type="ECO:0000256" key="7">
    <source>
        <dbReference type="ARBA" id="ARBA00022989"/>
    </source>
</evidence>
<dbReference type="PANTHER" id="PTHR48010">
    <property type="entry name" value="OS05G0588300 PROTEIN"/>
    <property type="match status" value="1"/>
</dbReference>
<name>A0A811RU85_9POAL</name>
<dbReference type="Proteomes" id="UP000604825">
    <property type="component" value="Unassembled WGS sequence"/>
</dbReference>